<evidence type="ECO:0000313" key="2">
    <source>
        <dbReference type="EMBL" id="SVE27103.1"/>
    </source>
</evidence>
<proteinExistence type="predicted"/>
<dbReference type="Pfam" id="PF12706">
    <property type="entry name" value="Lactamase_B_2"/>
    <property type="match status" value="1"/>
</dbReference>
<feature type="domain" description="Metallo-beta-lactamase" evidence="1">
    <location>
        <begin position="3"/>
        <end position="165"/>
    </location>
</feature>
<gene>
    <name evidence="2" type="ORF">METZ01_LOCUS479957</name>
</gene>
<sequence length="199" mass="22802">IGHYTGLMHLGREVMGAKEIPVYAMPRMKEFLESNGPWNQLVSLKQIILNPLADHGILKLNDNLSITPFTVPHRDEYSETVGFQVSGLTSKLVFIPDIDKWDKWGKNINEVIKDNDYVLVDGTFFGQGEIPNRNMAEIPHPSIEESMYYFSVLSGENKSKVFFIHLNHTNSALNSNSNHREKIIRNGYNIAQRNQKFRL</sequence>
<dbReference type="EMBL" id="UINC01205772">
    <property type="protein sequence ID" value="SVE27103.1"/>
    <property type="molecule type" value="Genomic_DNA"/>
</dbReference>
<accession>A0A383C4W3</accession>
<feature type="non-terminal residue" evidence="2">
    <location>
        <position position="1"/>
    </location>
</feature>
<dbReference type="InterPro" id="IPR001279">
    <property type="entry name" value="Metallo-B-lactamas"/>
</dbReference>
<dbReference type="AlphaFoldDB" id="A0A383C4W3"/>
<dbReference type="SUPFAM" id="SSF56281">
    <property type="entry name" value="Metallo-hydrolase/oxidoreductase"/>
    <property type="match status" value="1"/>
</dbReference>
<protein>
    <recommendedName>
        <fullName evidence="1">Metallo-beta-lactamase domain-containing protein</fullName>
    </recommendedName>
</protein>
<dbReference type="InterPro" id="IPR036866">
    <property type="entry name" value="RibonucZ/Hydroxyglut_hydro"/>
</dbReference>
<evidence type="ECO:0000259" key="1">
    <source>
        <dbReference type="Pfam" id="PF12706"/>
    </source>
</evidence>
<organism evidence="2">
    <name type="scientific">marine metagenome</name>
    <dbReference type="NCBI Taxonomy" id="408172"/>
    <lineage>
        <taxon>unclassified sequences</taxon>
        <taxon>metagenomes</taxon>
        <taxon>ecological metagenomes</taxon>
    </lineage>
</organism>
<reference evidence="2" key="1">
    <citation type="submission" date="2018-05" db="EMBL/GenBank/DDBJ databases">
        <authorList>
            <person name="Lanie J.A."/>
            <person name="Ng W.-L."/>
            <person name="Kazmierczak K.M."/>
            <person name="Andrzejewski T.M."/>
            <person name="Davidsen T.M."/>
            <person name="Wayne K.J."/>
            <person name="Tettelin H."/>
            <person name="Glass J.I."/>
            <person name="Rusch D."/>
            <person name="Podicherti R."/>
            <person name="Tsui H.-C.T."/>
            <person name="Winkler M.E."/>
        </authorList>
    </citation>
    <scope>NUCLEOTIDE SEQUENCE</scope>
</reference>
<name>A0A383C4W3_9ZZZZ</name>
<dbReference type="Gene3D" id="3.60.15.10">
    <property type="entry name" value="Ribonuclease Z/Hydroxyacylglutathione hydrolase-like"/>
    <property type="match status" value="1"/>
</dbReference>